<dbReference type="PROSITE" id="PS51318">
    <property type="entry name" value="TAT"/>
    <property type="match status" value="1"/>
</dbReference>
<gene>
    <name evidence="2" type="ORF">NRB56_41350</name>
</gene>
<dbReference type="RefSeq" id="WP_153344657.1">
    <property type="nucleotide sequence ID" value="NZ_WEGI01000009.1"/>
</dbReference>
<dbReference type="SUPFAM" id="SSF51445">
    <property type="entry name" value="(Trans)glycosidases"/>
    <property type="match status" value="1"/>
</dbReference>
<protein>
    <submittedName>
        <fullName evidence="2">Putative peptidoglycan hydrolase</fullName>
        <ecNumber evidence="2">3.2.1.17</ecNumber>
    </submittedName>
</protein>
<sequence>MHPRALTRRTLLGYGAALATAGATTLTMVGLSVEDAQIAEAESLGTLLDYAGGVPDADAIRDAGHTGVIRYVSDRRPGAEWMEGKPLQAREVDALRSAGLSIVSNYQFGKGPTADWRGGLEAGKRHGDRGVTLHRAAGGPDSAPLYVSIDDNPTAEEFGEQIVPYLLGWQSVVGPQRLGVYANSPTIDWARNAGLGTWFWQHNWGTPTGYVHPAAHLHQFEIDRRSVDGIAVDVNSILTPQYGQW</sequence>
<dbReference type="GO" id="GO:0003796">
    <property type="term" value="F:lysozyme activity"/>
    <property type="evidence" value="ECO:0007669"/>
    <property type="project" value="UniProtKB-EC"/>
</dbReference>
<evidence type="ECO:0000259" key="1">
    <source>
        <dbReference type="Pfam" id="PF08924"/>
    </source>
</evidence>
<evidence type="ECO:0000313" key="2">
    <source>
        <dbReference type="EMBL" id="MQY28551.1"/>
    </source>
</evidence>
<dbReference type="EC" id="3.2.1.17" evidence="2"/>
<accession>A0A7K0DS29</accession>
<dbReference type="Gene3D" id="3.20.20.80">
    <property type="entry name" value="Glycosidases"/>
    <property type="match status" value="1"/>
</dbReference>
<keyword evidence="2" id="KW-0326">Glycosidase</keyword>
<dbReference type="InterPro" id="IPR015020">
    <property type="entry name" value="Rv2525c-like_Glyco_Hydro-like"/>
</dbReference>
<feature type="domain" description="Rv2525c-like glycoside hydrolase-like" evidence="1">
    <location>
        <begin position="58"/>
        <end position="236"/>
    </location>
</feature>
<dbReference type="Proteomes" id="UP000431401">
    <property type="component" value="Unassembled WGS sequence"/>
</dbReference>
<name>A0A7K0DS29_9NOCA</name>
<reference evidence="2 3" key="1">
    <citation type="submission" date="2019-10" db="EMBL/GenBank/DDBJ databases">
        <title>Nocardia macrotermitis sp. nov. and Nocardia aurantia sp. nov., isolated from the gut of fungus growing-termite Macrotermes natalensis.</title>
        <authorList>
            <person name="Benndorf R."/>
            <person name="Schwitalla J."/>
            <person name="Martin K."/>
            <person name="De Beer W."/>
            <person name="Kaster A.-K."/>
            <person name="Vollmers J."/>
            <person name="Poulsen M."/>
            <person name="Beemelmanns C."/>
        </authorList>
    </citation>
    <scope>NUCLEOTIDE SEQUENCE [LARGE SCALE GENOMIC DNA]</scope>
    <source>
        <strain evidence="2 3">RB56</strain>
    </source>
</reference>
<comment type="caution">
    <text evidence="2">The sequence shown here is derived from an EMBL/GenBank/DDBJ whole genome shotgun (WGS) entry which is preliminary data.</text>
</comment>
<dbReference type="OrthoDB" id="4472230at2"/>
<proteinExistence type="predicted"/>
<organism evidence="2 3">
    <name type="scientific">Nocardia aurantia</name>
    <dbReference type="NCBI Taxonomy" id="2585199"/>
    <lineage>
        <taxon>Bacteria</taxon>
        <taxon>Bacillati</taxon>
        <taxon>Actinomycetota</taxon>
        <taxon>Actinomycetes</taxon>
        <taxon>Mycobacteriales</taxon>
        <taxon>Nocardiaceae</taxon>
        <taxon>Nocardia</taxon>
    </lineage>
</organism>
<dbReference type="AlphaFoldDB" id="A0A7K0DS29"/>
<dbReference type="InterPro" id="IPR006311">
    <property type="entry name" value="TAT_signal"/>
</dbReference>
<dbReference type="Pfam" id="PF08924">
    <property type="entry name" value="Rv2525c_GlyHyd-like"/>
    <property type="match status" value="1"/>
</dbReference>
<evidence type="ECO:0000313" key="3">
    <source>
        <dbReference type="Proteomes" id="UP000431401"/>
    </source>
</evidence>
<keyword evidence="3" id="KW-1185">Reference proteome</keyword>
<dbReference type="EMBL" id="WEGI01000009">
    <property type="protein sequence ID" value="MQY28551.1"/>
    <property type="molecule type" value="Genomic_DNA"/>
</dbReference>
<keyword evidence="2" id="KW-0378">Hydrolase</keyword>
<dbReference type="InterPro" id="IPR017853">
    <property type="entry name" value="GH"/>
</dbReference>